<gene>
    <name evidence="3" type="ORF">PAESOLCIP111_00206</name>
</gene>
<feature type="transmembrane region" description="Helical" evidence="1">
    <location>
        <begin position="128"/>
        <end position="147"/>
    </location>
</feature>
<dbReference type="Proteomes" id="UP000693672">
    <property type="component" value="Unassembled WGS sequence"/>
</dbReference>
<feature type="chain" id="PRO_5036928759" evidence="2">
    <location>
        <begin position="26"/>
        <end position="235"/>
    </location>
</feature>
<keyword evidence="2" id="KW-0732">Signal</keyword>
<feature type="transmembrane region" description="Helical" evidence="1">
    <location>
        <begin position="100"/>
        <end position="122"/>
    </location>
</feature>
<proteinExistence type="predicted"/>
<keyword evidence="4" id="KW-1185">Reference proteome</keyword>
<feature type="transmembrane region" description="Helical" evidence="1">
    <location>
        <begin position="159"/>
        <end position="178"/>
    </location>
</feature>
<evidence type="ECO:0000256" key="1">
    <source>
        <dbReference type="SAM" id="Phobius"/>
    </source>
</evidence>
<dbReference type="RefSeq" id="WP_218090033.1">
    <property type="nucleotide sequence ID" value="NZ_CAJVAS010000001.1"/>
</dbReference>
<keyword evidence="1" id="KW-1133">Transmembrane helix</keyword>
<feature type="transmembrane region" description="Helical" evidence="1">
    <location>
        <begin position="69"/>
        <end position="88"/>
    </location>
</feature>
<name>A0A916JS81_9BACL</name>
<reference evidence="3" key="1">
    <citation type="submission" date="2021-06" db="EMBL/GenBank/DDBJ databases">
        <authorList>
            <person name="Criscuolo A."/>
        </authorList>
    </citation>
    <scope>NUCLEOTIDE SEQUENCE</scope>
    <source>
        <strain evidence="3">CIP111600</strain>
    </source>
</reference>
<comment type="caution">
    <text evidence="3">The sequence shown here is derived from an EMBL/GenBank/DDBJ whole genome shotgun (WGS) entry which is preliminary data.</text>
</comment>
<accession>A0A916JS81</accession>
<evidence type="ECO:0000256" key="2">
    <source>
        <dbReference type="SAM" id="SignalP"/>
    </source>
</evidence>
<sequence length="235" mass="24164">MNKKLVYAWVLGLLLLFGMMNEAHAQQSKPIRGIAAAEHSGHMSSGTPSETAAPSVTAVQRAADSPGALAAYVASLLAVGLASLLMTLKVRRSGAILPAMSGMMAAMSIGMLASLLIGTIAGVMIGEMLIPTVIAVACGMLAGYFAGGPFGLLASMDGMLAGLMGGLMGAMLGVMAAGEHPLGMVLFLDLVFFIVLIPLYVLVNEGRRVGEAADLELANEPVKMELAVMESDSVR</sequence>
<protein>
    <submittedName>
        <fullName evidence="3">Uncharacterized protein</fullName>
    </submittedName>
</protein>
<evidence type="ECO:0000313" key="3">
    <source>
        <dbReference type="EMBL" id="CAG7598203.1"/>
    </source>
</evidence>
<keyword evidence="1" id="KW-0812">Transmembrane</keyword>
<keyword evidence="1" id="KW-0472">Membrane</keyword>
<evidence type="ECO:0000313" key="4">
    <source>
        <dbReference type="Proteomes" id="UP000693672"/>
    </source>
</evidence>
<dbReference type="AlphaFoldDB" id="A0A916JS81"/>
<feature type="transmembrane region" description="Helical" evidence="1">
    <location>
        <begin position="184"/>
        <end position="203"/>
    </location>
</feature>
<organism evidence="3 4">
    <name type="scientific">Paenibacillus solanacearum</name>
    <dbReference type="NCBI Taxonomy" id="2048548"/>
    <lineage>
        <taxon>Bacteria</taxon>
        <taxon>Bacillati</taxon>
        <taxon>Bacillota</taxon>
        <taxon>Bacilli</taxon>
        <taxon>Bacillales</taxon>
        <taxon>Paenibacillaceae</taxon>
        <taxon>Paenibacillus</taxon>
    </lineage>
</organism>
<dbReference type="EMBL" id="CAJVAS010000001">
    <property type="protein sequence ID" value="CAG7598203.1"/>
    <property type="molecule type" value="Genomic_DNA"/>
</dbReference>
<feature type="signal peptide" evidence="2">
    <location>
        <begin position="1"/>
        <end position="25"/>
    </location>
</feature>